<name>A0A7J6M7S3_PEROL</name>
<comment type="caution">
    <text evidence="1">The sequence shown here is derived from an EMBL/GenBank/DDBJ whole genome shotgun (WGS) entry which is preliminary data.</text>
</comment>
<dbReference type="Proteomes" id="UP000570595">
    <property type="component" value="Unassembled WGS sequence"/>
</dbReference>
<dbReference type="SUPFAM" id="SSF69572">
    <property type="entry name" value="Activating enzymes of the ubiquitin-like proteins"/>
    <property type="match status" value="1"/>
</dbReference>
<dbReference type="OrthoDB" id="412647at2759"/>
<dbReference type="GO" id="GO:0031510">
    <property type="term" value="C:SUMO activating enzyme complex"/>
    <property type="evidence" value="ECO:0007669"/>
    <property type="project" value="TreeGrafter"/>
</dbReference>
<dbReference type="GO" id="GO:0019948">
    <property type="term" value="F:SUMO activating enzyme activity"/>
    <property type="evidence" value="ECO:0007669"/>
    <property type="project" value="TreeGrafter"/>
</dbReference>
<dbReference type="PANTHER" id="PTHR10953">
    <property type="entry name" value="UBIQUITIN-ACTIVATING ENZYME E1"/>
    <property type="match status" value="1"/>
</dbReference>
<protein>
    <submittedName>
        <fullName evidence="1">SUMO-activating enzyme subunit 1</fullName>
    </submittedName>
</protein>
<dbReference type="GO" id="GO:0005737">
    <property type="term" value="C:cytoplasm"/>
    <property type="evidence" value="ECO:0007669"/>
    <property type="project" value="TreeGrafter"/>
</dbReference>
<dbReference type="InterPro" id="IPR045886">
    <property type="entry name" value="ThiF/MoeB/HesA"/>
</dbReference>
<sequence length="378" mass="40918">MVCNVSPISLWEVAWSWRFMANSEEISASEEEVYDRQLRLWGRNAQSRLKSGSVLIFGLSAINVEVAKNVLLAGANITLADDRAVTEDARAWNFLLPADLSAYRTLAEASAASLRGMNPLATVTVTDEKSVDMKKFNTASIDLEFNFPEAKRLAEAARKAGVAVFLSFGFGGVGWWCADLVKHRVLERSLGNKAAVEITTASFDDLLSRSIVDLLGGVKLKKAPFECAMVPLLLRIRSQLGSWPASEKEFGEQISSVTASSTDTAMAKFLEPILSEPRLMQQISAGPIPPCAAVVGGLLGQEVVKVVTRRDEPLVNTVTYSCRTNGAHVEKMPAKGANEVTAVKDRHATGAENAESSALVATVLEEDEDEGEEPMELD</sequence>
<dbReference type="GO" id="GO:0016925">
    <property type="term" value="P:protein sumoylation"/>
    <property type="evidence" value="ECO:0007669"/>
    <property type="project" value="TreeGrafter"/>
</dbReference>
<evidence type="ECO:0000313" key="1">
    <source>
        <dbReference type="EMBL" id="KAF4667111.1"/>
    </source>
</evidence>
<dbReference type="Gene3D" id="3.40.50.720">
    <property type="entry name" value="NAD(P)-binding Rossmann-like Domain"/>
    <property type="match status" value="1"/>
</dbReference>
<dbReference type="InterPro" id="IPR035985">
    <property type="entry name" value="Ubiquitin-activating_enz"/>
</dbReference>
<proteinExistence type="predicted"/>
<dbReference type="AlphaFoldDB" id="A0A7J6M7S3"/>
<accession>A0A7J6M7S3</accession>
<reference evidence="1 2" key="1">
    <citation type="submission" date="2020-04" db="EMBL/GenBank/DDBJ databases">
        <title>Perkinsus olseni comparative genomics.</title>
        <authorList>
            <person name="Bogema D.R."/>
        </authorList>
    </citation>
    <scope>NUCLEOTIDE SEQUENCE [LARGE SCALE GENOMIC DNA]</scope>
    <source>
        <strain evidence="1">ATCC PRA-179</strain>
    </source>
</reference>
<organism evidence="1 2">
    <name type="scientific">Perkinsus olseni</name>
    <name type="common">Perkinsus atlanticus</name>
    <dbReference type="NCBI Taxonomy" id="32597"/>
    <lineage>
        <taxon>Eukaryota</taxon>
        <taxon>Sar</taxon>
        <taxon>Alveolata</taxon>
        <taxon>Perkinsozoa</taxon>
        <taxon>Perkinsea</taxon>
        <taxon>Perkinsida</taxon>
        <taxon>Perkinsidae</taxon>
        <taxon>Perkinsus</taxon>
    </lineage>
</organism>
<dbReference type="EMBL" id="JABAHT010000059">
    <property type="protein sequence ID" value="KAF4667111.1"/>
    <property type="molecule type" value="Genomic_DNA"/>
</dbReference>
<dbReference type="PANTHER" id="PTHR10953:SF162">
    <property type="entry name" value="SUMO-ACTIVATING ENZYME SUBUNIT 1"/>
    <property type="match status" value="1"/>
</dbReference>
<gene>
    <name evidence="1" type="primary">SAE1</name>
    <name evidence="1" type="ORF">FOZ61_008690</name>
</gene>
<evidence type="ECO:0000313" key="2">
    <source>
        <dbReference type="Proteomes" id="UP000570595"/>
    </source>
</evidence>